<dbReference type="Gene3D" id="1.10.443.10">
    <property type="entry name" value="Intergrase catalytic core"/>
    <property type="match status" value="1"/>
</dbReference>
<accession>A0A1V3WG43</accession>
<reference evidence="3 4" key="1">
    <citation type="submission" date="2017-02" db="EMBL/GenBank/DDBJ databases">
        <title>Complete genome sequences of Mycobacterium kansasii strains isolated from rhesus macaques.</title>
        <authorList>
            <person name="Panda A."/>
            <person name="Nagaraj S."/>
            <person name="Zhao X."/>
            <person name="Tettelin H."/>
            <person name="Detolla L.J."/>
        </authorList>
    </citation>
    <scope>NUCLEOTIDE SEQUENCE [LARGE SCALE GENOMIC DNA]</scope>
    <source>
        <strain evidence="3 4">11-3469</strain>
    </source>
</reference>
<dbReference type="InterPro" id="IPR011010">
    <property type="entry name" value="DNA_brk_join_enz"/>
</dbReference>
<evidence type="ECO:0000259" key="2">
    <source>
        <dbReference type="PROSITE" id="PS51898"/>
    </source>
</evidence>
<keyword evidence="1" id="KW-0233">DNA recombination</keyword>
<evidence type="ECO:0000313" key="4">
    <source>
        <dbReference type="Proteomes" id="UP000188532"/>
    </source>
</evidence>
<protein>
    <submittedName>
        <fullName evidence="3">Phage integrase family protein</fullName>
    </submittedName>
</protein>
<dbReference type="PROSITE" id="PS51898">
    <property type="entry name" value="TYR_RECOMBINASE"/>
    <property type="match status" value="1"/>
</dbReference>
<evidence type="ECO:0000256" key="1">
    <source>
        <dbReference type="ARBA" id="ARBA00023172"/>
    </source>
</evidence>
<proteinExistence type="predicted"/>
<dbReference type="PANTHER" id="PTHR30349">
    <property type="entry name" value="PHAGE INTEGRASE-RELATED"/>
    <property type="match status" value="1"/>
</dbReference>
<organism evidence="3 4">
    <name type="scientific">Mycobacterium kansasii</name>
    <dbReference type="NCBI Taxonomy" id="1768"/>
    <lineage>
        <taxon>Bacteria</taxon>
        <taxon>Bacillati</taxon>
        <taxon>Actinomycetota</taxon>
        <taxon>Actinomycetes</taxon>
        <taxon>Mycobacteriales</taxon>
        <taxon>Mycobacteriaceae</taxon>
        <taxon>Mycobacterium</taxon>
    </lineage>
</organism>
<name>A0A1V3WG43_MYCKA</name>
<dbReference type="GO" id="GO:0015074">
    <property type="term" value="P:DNA integration"/>
    <property type="evidence" value="ECO:0007669"/>
    <property type="project" value="InterPro"/>
</dbReference>
<dbReference type="InterPro" id="IPR013762">
    <property type="entry name" value="Integrase-like_cat_sf"/>
</dbReference>
<feature type="domain" description="Tyr recombinase" evidence="2">
    <location>
        <begin position="148"/>
        <end position="358"/>
    </location>
</feature>
<dbReference type="GO" id="GO:0003677">
    <property type="term" value="F:DNA binding"/>
    <property type="evidence" value="ECO:0007669"/>
    <property type="project" value="InterPro"/>
</dbReference>
<gene>
    <name evidence="3" type="ORF">BZL29_7878</name>
</gene>
<dbReference type="InterPro" id="IPR002104">
    <property type="entry name" value="Integrase_catalytic"/>
</dbReference>
<dbReference type="AlphaFoldDB" id="A0A1V3WG43"/>
<dbReference type="InterPro" id="IPR050090">
    <property type="entry name" value="Tyrosine_recombinase_XerCD"/>
</dbReference>
<dbReference type="PANTHER" id="PTHR30349:SF81">
    <property type="entry name" value="TYROSINE RECOMBINASE XERC"/>
    <property type="match status" value="1"/>
</dbReference>
<dbReference type="Proteomes" id="UP000188532">
    <property type="component" value="Unassembled WGS sequence"/>
</dbReference>
<dbReference type="Pfam" id="PF00589">
    <property type="entry name" value="Phage_integrase"/>
    <property type="match status" value="1"/>
</dbReference>
<dbReference type="SUPFAM" id="SSF56349">
    <property type="entry name" value="DNA breaking-rejoining enzymes"/>
    <property type="match status" value="1"/>
</dbReference>
<comment type="caution">
    <text evidence="3">The sequence shown here is derived from an EMBL/GenBank/DDBJ whole genome shotgun (WGS) entry which is preliminary data.</text>
</comment>
<sequence length="373" mass="42018">MMVDAELPGSAALSLVSKVLPLDPEATVFAAMLSGWADQQRARVCKPPTVQARASVVRRFAEFTGTYPWQWQADDADAFFSRLLSGAEPKADSTVRGYQNALRLFCDFVTDARYGWPSLCAERFGQAPSQVLHDWNTACHANEFEGRPGRRPLNYDEVQELFDAADGLVDQARRRHRKGALSALRDSTLLKTVYAYGLRRQEVVGLDLVDLRSNPKLPSYGRFGGLFVRFGKASRGSAPKRRVVLTVPEMDWIVQVFECYLEDVRPCFRPGRHPALWITERCGRLSRRGANEAFVAAREAAGLPQELDLHSLRHSYVTHLTEFDYPERFVQDQVGHSYASTTSIYSHVSDEYRNRLLREAFTKRGIAVGEDGP</sequence>
<dbReference type="EMBL" id="MVBN01000011">
    <property type="protein sequence ID" value="OOK65231.1"/>
    <property type="molecule type" value="Genomic_DNA"/>
</dbReference>
<evidence type="ECO:0000313" key="3">
    <source>
        <dbReference type="EMBL" id="OOK65231.1"/>
    </source>
</evidence>
<dbReference type="GO" id="GO:0006310">
    <property type="term" value="P:DNA recombination"/>
    <property type="evidence" value="ECO:0007669"/>
    <property type="project" value="UniProtKB-KW"/>
</dbReference>